<evidence type="ECO:0000313" key="3">
    <source>
        <dbReference type="EMBL" id="RYU09605.1"/>
    </source>
</evidence>
<dbReference type="Pfam" id="PF09913">
    <property type="entry name" value="DUF2142"/>
    <property type="match status" value="1"/>
</dbReference>
<comment type="caution">
    <text evidence="3">The sequence shown here is derived from an EMBL/GenBank/DDBJ whole genome shotgun (WGS) entry which is preliminary data.</text>
</comment>
<feature type="transmembrane region" description="Helical" evidence="2">
    <location>
        <begin position="366"/>
        <end position="386"/>
    </location>
</feature>
<keyword evidence="2" id="KW-0812">Transmembrane</keyword>
<evidence type="ECO:0000256" key="2">
    <source>
        <dbReference type="SAM" id="Phobius"/>
    </source>
</evidence>
<feature type="transmembrane region" description="Helical" evidence="2">
    <location>
        <begin position="41"/>
        <end position="62"/>
    </location>
</feature>
<sequence>MRPRRILRSARTRDTISSRRSRWVWIEHRVTRSLSNRARTALLVSVGTLLVQAAWVLVVPPFRGIDEFDHAYRAASVVNGHWVSESFPADGLIAWGQLIATDPSIVRAASPVCRTYDYVTEANCHAVRTSPGGLVLVASAAANYNPAYYAVVGWPALLLHGAQALYLMRIVSSMICLALVAVAAFAISTWARTTAPLIALCIALTPMALYSLSLPSPNGVEMAAAIALWAALLGLGRTEDVGQLRLMLLLATAATVPLVVPRLLGPLWWLAITGLSCLCLSRKRVRTIWSQARGPTMLFLSVGVIAGAGALAWSLLRTPNAVGQSATLTPLDATELNSPTLFVAHSMLWVLQSIAAFPTRNEYAPLYVYILELLLLIGWLAAVMILGSRRMRVMTTLVGVAGIALPVLATLRTYQLIGFAWQGRYTLPLTFGVVLVGGLALDKALEGRRLPRIVIFAPFVVLALAHVASVAEVLTREALTSPLAGSDEWLQPKISWIVLVTVLGVILWLTAAVLADTTRLGDRKPPPPGHSVAEHHADRGGS</sequence>
<feature type="transmembrane region" description="Helical" evidence="2">
    <location>
        <begin position="453"/>
        <end position="474"/>
    </location>
</feature>
<feature type="transmembrane region" description="Helical" evidence="2">
    <location>
        <begin position="194"/>
        <end position="213"/>
    </location>
</feature>
<feature type="transmembrane region" description="Helical" evidence="2">
    <location>
        <begin position="219"/>
        <end position="236"/>
    </location>
</feature>
<feature type="transmembrane region" description="Helical" evidence="2">
    <location>
        <begin position="266"/>
        <end position="285"/>
    </location>
</feature>
<keyword evidence="2" id="KW-1133">Transmembrane helix</keyword>
<proteinExistence type="predicted"/>
<feature type="compositionally biased region" description="Basic and acidic residues" evidence="1">
    <location>
        <begin position="532"/>
        <end position="542"/>
    </location>
</feature>
<evidence type="ECO:0000313" key="4">
    <source>
        <dbReference type="Proteomes" id="UP000291189"/>
    </source>
</evidence>
<feature type="region of interest" description="Disordered" evidence="1">
    <location>
        <begin position="520"/>
        <end position="542"/>
    </location>
</feature>
<dbReference type="EMBL" id="SDPU01000035">
    <property type="protein sequence ID" value="RYU09605.1"/>
    <property type="molecule type" value="Genomic_DNA"/>
</dbReference>
<feature type="transmembrane region" description="Helical" evidence="2">
    <location>
        <begin position="393"/>
        <end position="411"/>
    </location>
</feature>
<feature type="transmembrane region" description="Helical" evidence="2">
    <location>
        <begin position="494"/>
        <end position="515"/>
    </location>
</feature>
<keyword evidence="4" id="KW-1185">Reference proteome</keyword>
<feature type="transmembrane region" description="Helical" evidence="2">
    <location>
        <begin position="243"/>
        <end position="260"/>
    </location>
</feature>
<feature type="transmembrane region" description="Helical" evidence="2">
    <location>
        <begin position="423"/>
        <end position="441"/>
    </location>
</feature>
<feature type="transmembrane region" description="Helical" evidence="2">
    <location>
        <begin position="164"/>
        <end position="187"/>
    </location>
</feature>
<dbReference type="OrthoDB" id="3218260at2"/>
<organism evidence="3 4">
    <name type="scientific">Nocardioides iriomotensis</name>
    <dbReference type="NCBI Taxonomy" id="715784"/>
    <lineage>
        <taxon>Bacteria</taxon>
        <taxon>Bacillati</taxon>
        <taxon>Actinomycetota</taxon>
        <taxon>Actinomycetes</taxon>
        <taxon>Propionibacteriales</taxon>
        <taxon>Nocardioidaceae</taxon>
        <taxon>Nocardioides</taxon>
    </lineage>
</organism>
<protein>
    <submittedName>
        <fullName evidence="3">DUF2142 domain-containing protein</fullName>
    </submittedName>
</protein>
<name>A0A4Q5IXI4_9ACTN</name>
<accession>A0A4Q5IXI4</accession>
<keyword evidence="2" id="KW-0472">Membrane</keyword>
<gene>
    <name evidence="3" type="ORF">ETU37_21470</name>
</gene>
<dbReference type="InterPro" id="IPR018674">
    <property type="entry name" value="DUF2142_membrane"/>
</dbReference>
<reference evidence="3 4" key="1">
    <citation type="submission" date="2019-01" db="EMBL/GenBank/DDBJ databases">
        <title>Nocardioides guangzhouensis sp. nov., an actinobacterium isolated from soil.</title>
        <authorList>
            <person name="Fu Y."/>
            <person name="Cai Y."/>
            <person name="Lin Z."/>
            <person name="Chen P."/>
        </authorList>
    </citation>
    <scope>NUCLEOTIDE SEQUENCE [LARGE SCALE GENOMIC DNA]</scope>
    <source>
        <strain evidence="3 4">NBRC 105384</strain>
    </source>
</reference>
<dbReference type="Proteomes" id="UP000291189">
    <property type="component" value="Unassembled WGS sequence"/>
</dbReference>
<evidence type="ECO:0000256" key="1">
    <source>
        <dbReference type="SAM" id="MobiDB-lite"/>
    </source>
</evidence>
<dbReference type="AlphaFoldDB" id="A0A4Q5IXI4"/>
<feature type="transmembrane region" description="Helical" evidence="2">
    <location>
        <begin position="297"/>
        <end position="316"/>
    </location>
</feature>